<dbReference type="InterPro" id="IPR018841">
    <property type="entry name" value="DUF2442"/>
</dbReference>
<accession>A0ABZ0J1I9</accession>
<dbReference type="Proteomes" id="UP001303211">
    <property type="component" value="Chromosome"/>
</dbReference>
<name>A0ABZ0J1I9_9BURK</name>
<keyword evidence="2" id="KW-1185">Reference proteome</keyword>
<evidence type="ECO:0000313" key="2">
    <source>
        <dbReference type="Proteomes" id="UP001303211"/>
    </source>
</evidence>
<sequence length="96" mass="10418">MSTLALETAPHAVALQCAADALVMTLHCGHILSVPLVWFPRWIRATAEQLAAFEWLGMGEGIHWPRLDKNISIAGLLEGLTAPNALRLALTWPPSP</sequence>
<evidence type="ECO:0000313" key="1">
    <source>
        <dbReference type="EMBL" id="WOO32112.1"/>
    </source>
</evidence>
<dbReference type="Gene3D" id="3.30.2020.40">
    <property type="entry name" value="Uncharacterised protein PF10387, DUF2442"/>
    <property type="match status" value="1"/>
</dbReference>
<gene>
    <name evidence="1" type="ORF">P4826_17235</name>
</gene>
<dbReference type="RefSeq" id="WP_317701578.1">
    <property type="nucleotide sequence ID" value="NZ_CP136921.1"/>
</dbReference>
<dbReference type="Pfam" id="PF10387">
    <property type="entry name" value="DUF2442"/>
    <property type="match status" value="1"/>
</dbReference>
<protein>
    <submittedName>
        <fullName evidence="1">DUF2442 domain-containing protein</fullName>
    </submittedName>
</protein>
<dbReference type="EMBL" id="CP136921">
    <property type="protein sequence ID" value="WOO32112.1"/>
    <property type="molecule type" value="Genomic_DNA"/>
</dbReference>
<reference evidence="1 2" key="1">
    <citation type="submission" date="2023-03" db="EMBL/GenBank/DDBJ databases">
        <title>Diaphorobacter basophil sp. nov., isolated from a sewage-treatment plant.</title>
        <authorList>
            <person name="Yang K."/>
        </authorList>
    </citation>
    <scope>NUCLEOTIDE SEQUENCE [LARGE SCALE GENOMIC DNA]</scope>
    <source>
        <strain evidence="1 2">Y-1</strain>
    </source>
</reference>
<organism evidence="1 2">
    <name type="scientific">Diaphorobacter limosus</name>
    <dbReference type="NCBI Taxonomy" id="3036128"/>
    <lineage>
        <taxon>Bacteria</taxon>
        <taxon>Pseudomonadati</taxon>
        <taxon>Pseudomonadota</taxon>
        <taxon>Betaproteobacteria</taxon>
        <taxon>Burkholderiales</taxon>
        <taxon>Comamonadaceae</taxon>
        <taxon>Diaphorobacter</taxon>
    </lineage>
</organism>
<proteinExistence type="predicted"/>